<evidence type="ECO:0000313" key="17">
    <source>
        <dbReference type="Proteomes" id="UP000245119"/>
    </source>
</evidence>
<dbReference type="Gene3D" id="1.10.1040.30">
    <property type="entry name" value="ISWI, HAND domain"/>
    <property type="match status" value="1"/>
</dbReference>
<dbReference type="InterPro" id="IPR036306">
    <property type="entry name" value="ISWI_HAND-dom_sf"/>
</dbReference>
<keyword evidence="17" id="KW-1185">Reference proteome</keyword>
<evidence type="ECO:0000256" key="10">
    <source>
        <dbReference type="SAM" id="MobiDB-lite"/>
    </source>
</evidence>
<feature type="domain" description="BHLH" evidence="12">
    <location>
        <begin position="317"/>
        <end position="367"/>
    </location>
</feature>
<dbReference type="Gene3D" id="1.20.5.1190">
    <property type="entry name" value="iswi atpase"/>
    <property type="match status" value="1"/>
</dbReference>
<feature type="domain" description="SANT" evidence="15">
    <location>
        <begin position="1823"/>
        <end position="1875"/>
    </location>
</feature>
<keyword evidence="6" id="KW-0378">Hydrolase</keyword>
<evidence type="ECO:0000259" key="12">
    <source>
        <dbReference type="PROSITE" id="PS50888"/>
    </source>
</evidence>
<sequence>MFPSVLIGQSFVVRYRVRKLSMADQMNWSVDGETFPDLGTDFLNPTDFDTSSFGGVEDIDTNDIIRYINGELAPANDLFENAVLQDGSDTHFTLSNQAVVKQEPDLSFGQTQANLLTSATDLTGTIFSHNALKSLLEFRDTSPVSVKQEESTVDVVTNGGLIADTELDPAVTLLTQLTPSGLKTLLELNDNVAQVQVVNSQPLEVSSGTATTQSIGQVSLQQLQQLLLQSQLIKITGSNSSTNVTTAATLSTPSATPVSITQTPAVITSTVPSSPVPTLVTAGNTILTTSIPLQVVDGDKMPINRLSSTPKLKNKGEKRTAHNAIEKRYRLSINDKIVELKDLVAGKEAKLNKSAILRKAIDFIRYLQSSNERLLKENRILRMAANKQNLDELLAGAQSDSVDTSMLVLTPPRSDHSPTSSPMDSDASSPGSPLFDHMEDSLLEKDDEKSSFEVISNRMLDRSRIVLCVFMFAVLAFNPFSLLFSNKQAVGDEYGHSGRTLLGLHASVSQDWRQYLASWIFPRLFLWLINATIVGFVLAKLVYGEPVLYRKSRASVAFWRHRRQAQVDMEREDFSSASHQLRKCLDALGHPLPTSPGDTIWSVLWQMLRHFLHRLYIGRWFAARARGAHGSEAIEVKESARNAALVYHSLNQLHLTEYLTGGKLCGLNLALCAINMGEAAKDKLPRWLLAEIYTTSALQTKASLPSYMQYLGRYFLRRARRLCAGGGEQVPPNLQWLLHGEGHSFFLQDQPLFTTSTSVLSSSGSKADPLANVTQAFREYLLEKSLFTLLSPRDPFGRNTCAGTMQYAQLLIQCSCMNGRHASGSADVSEISAQEVDEVARWWGAIVSVAYYWLIGDDENAARNYSLLDAFPQKLQNSDDPLPRAAFLAYKARKGVVAHSDVNRGRLSLQQCNRAGRLLRDSMKLIYPEQGRSAIKWVHLLLCDWLLTTRTELWEAGQTGNRGEKPASQLELIGFQQDLTCLRKLSQADKAALPKVFLHEATARMMAGANPARTQQLLDRSIRCRTKRSLSTGPSVLLKLPPKSAAVKEEENVDFEAKLQQDRSNRFNFLLQQTELFAHFMATGASAGGGGPTSPLKMKPGRPRIKKMDEKSKLVAAGDHRHRRTEQEEDEELLSESRKSRNVLTRFEASPSYVKGGEMRDYQVRGLNWMISLYENGINGILADEMGLGKTLQTISLLGYMKHYRNIPSPHLVICPKSTLANWMAEFQRWVPTMRAVCLTGDAAERANFIRDVLMPGEWDVCITSYEMCIREKTVFKKFNWRYIVIDEAHRIKNEKSKLSEIVREFKSTNRLLLTGTPLQNNLHELWALLNFLLPDVFNSSDDFDGWFNTQNCLGQDNNQMVERLHGVLRPFLLRRIKADVEKKLLPKKETKIFVGLSKMQRELYTKVLMKDIDVVNGAGKSDKMRLLNILMQLRKCTNHPYLFDGLEPGPPYTTDYHLVENCGKMAILDKLLPRLKEQGSRVLIFSQMTRMLDILEDYCYWRMYEYCRLDGSTPHEDRQKSISEFNAPDSSKFIFMLSTRAGGLGINLATADIVILYDSDWNPQVDLQAMDRAHRIGQKKQVCVFRFITENTVEERIVERAEMKLRLDNVVIQQGRLVDQNTNKLGKDEVLNMIRHGASHVFASKESEITDEDIETIIVKGEQKTDELKKKLDDMGESSLRTFTMDTPDSVYQFEGEDYREKHKLGTLGGWIEPPKRERKANYAVDAYFREALRVSEPKAPKAPRPPKQPNIQDFQFYPPRLFELLDKEIYYYRKSIGYRVPKNPDLGADADRVRKEEQARIDESEPLTEEEIAEKDELLKEGFTNWTKRDFQQFIKANEKFGRDDIESIAREVEGKTPEEVMQYSTVFWDRCNELQDIERIMAQIERGEARIQRRISIKKALDAKMARYRAPFHQLRIQYGTNKGKNYTEEEDRFLVCMLHKLGFDKENVYDELRQAVRQAPQFRFDWFIKSRTAMELQRRCNTLITLIERENMELEEREKAERKKRGGPKSGTPKSGQKRKADGTPDNRGRPKKKK</sequence>
<dbReference type="GO" id="GO:0042393">
    <property type="term" value="F:histone binding"/>
    <property type="evidence" value="ECO:0007669"/>
    <property type="project" value="TreeGrafter"/>
</dbReference>
<dbReference type="GO" id="GO:0034728">
    <property type="term" value="P:nucleosome organization"/>
    <property type="evidence" value="ECO:0007669"/>
    <property type="project" value="TreeGrafter"/>
</dbReference>
<dbReference type="FunFam" id="3.40.50.10810:FF:000101">
    <property type="entry name" value="SWI/SNF-related, matrix-associated, actin-dependent regulator of"/>
    <property type="match status" value="1"/>
</dbReference>
<accession>A0A2T7PMB7</accession>
<keyword evidence="11" id="KW-0472">Membrane</keyword>
<dbReference type="CDD" id="cd18921">
    <property type="entry name" value="bHLHzip_SREBP1"/>
    <property type="match status" value="1"/>
</dbReference>
<keyword evidence="7" id="KW-0067">ATP-binding</keyword>
<keyword evidence="8" id="KW-0156">Chromatin regulator</keyword>
<dbReference type="FunFam" id="1.10.10.60:FF:000049">
    <property type="entry name" value="SWI/SNF-related matrix-associated actin-dependent regulator of chromatin subfamily A member"/>
    <property type="match status" value="1"/>
</dbReference>
<evidence type="ECO:0000256" key="11">
    <source>
        <dbReference type="SAM" id="Phobius"/>
    </source>
</evidence>
<evidence type="ECO:0000256" key="9">
    <source>
        <dbReference type="ARBA" id="ARBA00023242"/>
    </source>
</evidence>
<dbReference type="GO" id="GO:0003677">
    <property type="term" value="F:DNA binding"/>
    <property type="evidence" value="ECO:0007669"/>
    <property type="project" value="InterPro"/>
</dbReference>
<dbReference type="GO" id="GO:0031491">
    <property type="term" value="F:nucleosome binding"/>
    <property type="evidence" value="ECO:0007669"/>
    <property type="project" value="InterPro"/>
</dbReference>
<feature type="compositionally biased region" description="Polar residues" evidence="10">
    <location>
        <begin position="417"/>
        <end position="431"/>
    </location>
</feature>
<keyword evidence="4" id="KW-0677">Repeat</keyword>
<dbReference type="GO" id="GO:0005524">
    <property type="term" value="F:ATP binding"/>
    <property type="evidence" value="ECO:0007669"/>
    <property type="project" value="UniProtKB-KW"/>
</dbReference>
<dbReference type="FunFam" id="1.20.5.1190:FF:000002">
    <property type="entry name" value="SWI/SNF-related matrix-associated actin-dependent regulator of chromatin subfamily A member"/>
    <property type="match status" value="1"/>
</dbReference>
<dbReference type="CDD" id="cd17997">
    <property type="entry name" value="DEXHc_SMARCA1_SMARCA5"/>
    <property type="match status" value="1"/>
</dbReference>
<evidence type="ECO:0000256" key="8">
    <source>
        <dbReference type="ARBA" id="ARBA00022853"/>
    </source>
</evidence>
<comment type="similarity">
    <text evidence="2">Belongs to the SNF2/RAD54 helicase family. ISWI subfamily.</text>
</comment>
<dbReference type="GO" id="GO:0016887">
    <property type="term" value="F:ATP hydrolysis activity"/>
    <property type="evidence" value="ECO:0007669"/>
    <property type="project" value="TreeGrafter"/>
</dbReference>
<gene>
    <name evidence="16" type="ORF">C0Q70_05841</name>
</gene>
<dbReference type="Pfam" id="PF00271">
    <property type="entry name" value="Helicase_C"/>
    <property type="match status" value="1"/>
</dbReference>
<dbReference type="SMART" id="SM00490">
    <property type="entry name" value="HELICc"/>
    <property type="match status" value="1"/>
</dbReference>
<evidence type="ECO:0000256" key="3">
    <source>
        <dbReference type="ARBA" id="ARBA00022553"/>
    </source>
</evidence>
<feature type="compositionally biased region" description="Basic and acidic residues" evidence="10">
    <location>
        <begin position="2023"/>
        <end position="2033"/>
    </location>
</feature>
<evidence type="ECO:0000259" key="15">
    <source>
        <dbReference type="PROSITE" id="PS51293"/>
    </source>
</evidence>
<evidence type="ECO:0000256" key="6">
    <source>
        <dbReference type="ARBA" id="ARBA00022801"/>
    </source>
</evidence>
<dbReference type="SUPFAM" id="SSF47459">
    <property type="entry name" value="HLH, helix-loop-helix DNA-binding domain"/>
    <property type="match status" value="1"/>
</dbReference>
<dbReference type="InterPro" id="IPR015194">
    <property type="entry name" value="ISWI_HAND-dom"/>
</dbReference>
<feature type="domain" description="Helicase ATP-binding" evidence="13">
    <location>
        <begin position="1171"/>
        <end position="1336"/>
    </location>
</feature>
<evidence type="ECO:0000259" key="13">
    <source>
        <dbReference type="PROSITE" id="PS51192"/>
    </source>
</evidence>
<dbReference type="CDD" id="cd18793">
    <property type="entry name" value="SF2_C_SNF"/>
    <property type="match status" value="1"/>
</dbReference>
<dbReference type="InterPro" id="IPR015195">
    <property type="entry name" value="SLIDE"/>
</dbReference>
<keyword evidence="11" id="KW-1133">Transmembrane helix</keyword>
<dbReference type="SUPFAM" id="SSF52540">
    <property type="entry name" value="P-loop containing nucleoside triphosphate hydrolases"/>
    <property type="match status" value="2"/>
</dbReference>
<evidence type="ECO:0000256" key="4">
    <source>
        <dbReference type="ARBA" id="ARBA00022737"/>
    </source>
</evidence>
<dbReference type="PANTHER" id="PTHR45623">
    <property type="entry name" value="CHROMODOMAIN-HELICASE-DNA-BINDING PROTEIN 3-RELATED-RELATED"/>
    <property type="match status" value="1"/>
</dbReference>
<feature type="region of interest" description="Disordered" evidence="10">
    <location>
        <begin position="1087"/>
        <end position="1137"/>
    </location>
</feature>
<comment type="subcellular location">
    <subcellularLocation>
        <location evidence="1">Nucleus</location>
    </subcellularLocation>
</comment>
<keyword evidence="9" id="KW-0539">Nucleus</keyword>
<dbReference type="Pfam" id="PF00010">
    <property type="entry name" value="HLH"/>
    <property type="match status" value="1"/>
</dbReference>
<dbReference type="PROSITE" id="PS51293">
    <property type="entry name" value="SANT"/>
    <property type="match status" value="1"/>
</dbReference>
<dbReference type="InterPro" id="IPR027417">
    <property type="entry name" value="P-loop_NTPase"/>
</dbReference>
<dbReference type="Gene3D" id="1.10.10.60">
    <property type="entry name" value="Homeodomain-like"/>
    <property type="match status" value="2"/>
</dbReference>
<protein>
    <submittedName>
        <fullName evidence="16">Uncharacterized protein</fullName>
    </submittedName>
</protein>
<dbReference type="InterPro" id="IPR036638">
    <property type="entry name" value="HLH_DNA-bd_sf"/>
</dbReference>
<dbReference type="SMART" id="SM00487">
    <property type="entry name" value="DEXDc"/>
    <property type="match status" value="1"/>
</dbReference>
<feature type="transmembrane region" description="Helical" evidence="11">
    <location>
        <begin position="465"/>
        <end position="484"/>
    </location>
</feature>
<dbReference type="CDD" id="cd00167">
    <property type="entry name" value="SANT"/>
    <property type="match status" value="1"/>
</dbReference>
<feature type="region of interest" description="Disordered" evidence="10">
    <location>
        <begin position="407"/>
        <end position="431"/>
    </location>
</feature>
<dbReference type="Pfam" id="PF09111">
    <property type="entry name" value="SLIDE"/>
    <property type="match status" value="1"/>
</dbReference>
<reference evidence="16 17" key="1">
    <citation type="submission" date="2018-04" db="EMBL/GenBank/DDBJ databases">
        <title>The genome of golden apple snail Pomacea canaliculata provides insight into stress tolerance and invasive adaptation.</title>
        <authorList>
            <person name="Liu C."/>
            <person name="Liu B."/>
            <person name="Ren Y."/>
            <person name="Zhang Y."/>
            <person name="Wang H."/>
            <person name="Li S."/>
            <person name="Jiang F."/>
            <person name="Yin L."/>
            <person name="Zhang G."/>
            <person name="Qian W."/>
            <person name="Fan W."/>
        </authorList>
    </citation>
    <scope>NUCLEOTIDE SEQUENCE [LARGE SCALE GENOMIC DNA]</scope>
    <source>
        <strain evidence="16">SZHN2017</strain>
        <tissue evidence="16">Muscle</tissue>
    </source>
</reference>
<dbReference type="PANTHER" id="PTHR45623:SF49">
    <property type="entry name" value="SWI_SNF-RELATED MATRIX-ASSOCIATED ACTIN-DEPENDENT REGULATOR OF CHROMATIN SUBFAMILY A MEMBER 5"/>
    <property type="match status" value="1"/>
</dbReference>
<dbReference type="PROSITE" id="PS50888">
    <property type="entry name" value="BHLH"/>
    <property type="match status" value="1"/>
</dbReference>
<dbReference type="Gene3D" id="3.40.50.10810">
    <property type="entry name" value="Tandem AAA-ATPase domain"/>
    <property type="match status" value="1"/>
</dbReference>
<proteinExistence type="inferred from homology"/>
<evidence type="ECO:0000313" key="16">
    <source>
        <dbReference type="EMBL" id="PVD34565.1"/>
    </source>
</evidence>
<dbReference type="Gene3D" id="4.10.280.10">
    <property type="entry name" value="Helix-loop-helix DNA-binding domain"/>
    <property type="match status" value="1"/>
</dbReference>
<dbReference type="Proteomes" id="UP000245119">
    <property type="component" value="Linkage Group LG3"/>
</dbReference>
<dbReference type="Pfam" id="PF09110">
    <property type="entry name" value="HAND"/>
    <property type="match status" value="1"/>
</dbReference>
<dbReference type="Gene3D" id="3.40.50.300">
    <property type="entry name" value="P-loop containing nucleotide triphosphate hydrolases"/>
    <property type="match status" value="1"/>
</dbReference>
<evidence type="ECO:0000256" key="5">
    <source>
        <dbReference type="ARBA" id="ARBA00022741"/>
    </source>
</evidence>
<name>A0A2T7PMB7_POMCA</name>
<dbReference type="PROSITE" id="PS51194">
    <property type="entry name" value="HELICASE_CTER"/>
    <property type="match status" value="1"/>
</dbReference>
<dbReference type="InterPro" id="IPR001005">
    <property type="entry name" value="SANT/Myb"/>
</dbReference>
<dbReference type="InterPro" id="IPR011598">
    <property type="entry name" value="bHLH_dom"/>
</dbReference>
<keyword evidence="3" id="KW-0597">Phosphoprotein</keyword>
<dbReference type="SUPFAM" id="SSF46689">
    <property type="entry name" value="Homeodomain-like"/>
    <property type="match status" value="2"/>
</dbReference>
<organism evidence="16 17">
    <name type="scientific">Pomacea canaliculata</name>
    <name type="common">Golden apple snail</name>
    <dbReference type="NCBI Taxonomy" id="400727"/>
    <lineage>
        <taxon>Eukaryota</taxon>
        <taxon>Metazoa</taxon>
        <taxon>Spiralia</taxon>
        <taxon>Lophotrochozoa</taxon>
        <taxon>Mollusca</taxon>
        <taxon>Gastropoda</taxon>
        <taxon>Caenogastropoda</taxon>
        <taxon>Architaenioglossa</taxon>
        <taxon>Ampullarioidea</taxon>
        <taxon>Ampullariidae</taxon>
        <taxon>Pomacea</taxon>
    </lineage>
</organism>
<dbReference type="Pfam" id="PF00176">
    <property type="entry name" value="SNF2-rel_dom"/>
    <property type="match status" value="1"/>
</dbReference>
<feature type="domain" description="Helicase C-terminal" evidence="14">
    <location>
        <begin position="1468"/>
        <end position="1619"/>
    </location>
</feature>
<evidence type="ECO:0000256" key="1">
    <source>
        <dbReference type="ARBA" id="ARBA00004123"/>
    </source>
</evidence>
<dbReference type="SUPFAM" id="SSF101224">
    <property type="entry name" value="HAND domain of the nucleosome remodeling ATPase ISWI"/>
    <property type="match status" value="1"/>
</dbReference>
<dbReference type="InterPro" id="IPR014001">
    <property type="entry name" value="Helicase_ATP-bd"/>
</dbReference>
<dbReference type="InterPro" id="IPR044754">
    <property type="entry name" value="Isw1/2_DEXHc"/>
</dbReference>
<dbReference type="PROSITE" id="PS51192">
    <property type="entry name" value="HELICASE_ATP_BIND_1"/>
    <property type="match status" value="1"/>
</dbReference>
<keyword evidence="11" id="KW-0812">Transmembrane</keyword>
<dbReference type="SMART" id="SM00353">
    <property type="entry name" value="HLH"/>
    <property type="match status" value="1"/>
</dbReference>
<dbReference type="InterPro" id="IPR017884">
    <property type="entry name" value="SANT_dom"/>
</dbReference>
<dbReference type="FunFam" id="1.10.1040.30:FF:000001">
    <property type="entry name" value="SWI/SNF-related matrix-associated actin-dependent regulator of chromatin subfamily A member"/>
    <property type="match status" value="1"/>
</dbReference>
<dbReference type="InterPro" id="IPR000330">
    <property type="entry name" value="SNF2_N"/>
</dbReference>
<feature type="region of interest" description="Disordered" evidence="10">
    <location>
        <begin position="1998"/>
        <end position="2039"/>
    </location>
</feature>
<evidence type="ECO:0000256" key="2">
    <source>
        <dbReference type="ARBA" id="ARBA00009687"/>
    </source>
</evidence>
<dbReference type="SMART" id="SM00717">
    <property type="entry name" value="SANT"/>
    <property type="match status" value="2"/>
</dbReference>
<dbReference type="GO" id="GO:0046983">
    <property type="term" value="F:protein dimerization activity"/>
    <property type="evidence" value="ECO:0007669"/>
    <property type="project" value="InterPro"/>
</dbReference>
<dbReference type="InterPro" id="IPR001650">
    <property type="entry name" value="Helicase_C-like"/>
</dbReference>
<dbReference type="FunFam" id="1.10.10.60:FF:000022">
    <property type="entry name" value="ISWI chromatin-remodeling complex ATPase CHR11 isoform A"/>
    <property type="match status" value="1"/>
</dbReference>
<dbReference type="InterPro" id="IPR009057">
    <property type="entry name" value="Homeodomain-like_sf"/>
</dbReference>
<keyword evidence="5" id="KW-0547">Nucleotide-binding</keyword>
<evidence type="ECO:0000259" key="14">
    <source>
        <dbReference type="PROSITE" id="PS51194"/>
    </source>
</evidence>
<feature type="transmembrane region" description="Helical" evidence="11">
    <location>
        <begin position="524"/>
        <end position="543"/>
    </location>
</feature>
<comment type="caution">
    <text evidence="16">The sequence shown here is derived from an EMBL/GenBank/DDBJ whole genome shotgun (WGS) entry which is preliminary data.</text>
</comment>
<dbReference type="STRING" id="400727.A0A2T7PMB7"/>
<evidence type="ECO:0000256" key="7">
    <source>
        <dbReference type="ARBA" id="ARBA00022840"/>
    </source>
</evidence>
<dbReference type="GO" id="GO:0140658">
    <property type="term" value="F:ATP-dependent chromatin remodeler activity"/>
    <property type="evidence" value="ECO:0007669"/>
    <property type="project" value="TreeGrafter"/>
</dbReference>
<dbReference type="GO" id="GO:0031010">
    <property type="term" value="C:ISWI-type complex"/>
    <property type="evidence" value="ECO:0007669"/>
    <property type="project" value="UniProtKB-ARBA"/>
</dbReference>
<dbReference type="InterPro" id="IPR049730">
    <property type="entry name" value="SNF2/RAD54-like_C"/>
</dbReference>
<dbReference type="FunFam" id="3.40.50.300:FF:000082">
    <property type="entry name" value="ISWI chromatin remodeling complex ATPase ISW1"/>
    <property type="match status" value="1"/>
</dbReference>
<dbReference type="OrthoDB" id="2133190at2759"/>
<dbReference type="InterPro" id="IPR038718">
    <property type="entry name" value="SNF2-like_sf"/>
</dbReference>
<dbReference type="EMBL" id="PZQS01000003">
    <property type="protein sequence ID" value="PVD34565.1"/>
    <property type="molecule type" value="Genomic_DNA"/>
</dbReference>